<dbReference type="SUPFAM" id="SSF53300">
    <property type="entry name" value="vWA-like"/>
    <property type="match status" value="1"/>
</dbReference>
<evidence type="ECO:0000313" key="2">
    <source>
        <dbReference type="EMBL" id="MPM63564.1"/>
    </source>
</evidence>
<dbReference type="PANTHER" id="PTHR10338">
    <property type="entry name" value="INTER-ALPHA-TRYPSIN INHIBITOR HEAVY CHAIN FAMILY MEMBER"/>
    <property type="match status" value="1"/>
</dbReference>
<comment type="caution">
    <text evidence="2">The sequence shown here is derived from an EMBL/GenBank/DDBJ whole genome shotgun (WGS) entry which is preliminary data.</text>
</comment>
<dbReference type="Pfam" id="PF00092">
    <property type="entry name" value="VWA"/>
    <property type="match status" value="1"/>
</dbReference>
<dbReference type="Gene3D" id="3.40.50.410">
    <property type="entry name" value="von Willebrand factor, type A domain"/>
    <property type="match status" value="1"/>
</dbReference>
<dbReference type="EMBL" id="VSSQ01019488">
    <property type="protein sequence ID" value="MPM63564.1"/>
    <property type="molecule type" value="Genomic_DNA"/>
</dbReference>
<gene>
    <name evidence="2" type="ORF">SDC9_110444</name>
</gene>
<name>A0A645BP46_9ZZZZ</name>
<dbReference type="InterPro" id="IPR050934">
    <property type="entry name" value="ITIH"/>
</dbReference>
<accession>A0A645BP46</accession>
<reference evidence="2" key="1">
    <citation type="submission" date="2019-08" db="EMBL/GenBank/DDBJ databases">
        <authorList>
            <person name="Kucharzyk K."/>
            <person name="Murdoch R.W."/>
            <person name="Higgins S."/>
            <person name="Loffler F."/>
        </authorList>
    </citation>
    <scope>NUCLEOTIDE SEQUENCE</scope>
</reference>
<feature type="domain" description="VWFA" evidence="1">
    <location>
        <begin position="28"/>
        <end position="200"/>
    </location>
</feature>
<organism evidence="2">
    <name type="scientific">bioreactor metagenome</name>
    <dbReference type="NCBI Taxonomy" id="1076179"/>
    <lineage>
        <taxon>unclassified sequences</taxon>
        <taxon>metagenomes</taxon>
        <taxon>ecological metagenomes</taxon>
    </lineage>
</organism>
<evidence type="ECO:0000259" key="1">
    <source>
        <dbReference type="PROSITE" id="PS50234"/>
    </source>
</evidence>
<dbReference type="PROSITE" id="PS50234">
    <property type="entry name" value="VWFA"/>
    <property type="match status" value="1"/>
</dbReference>
<proteinExistence type="predicted"/>
<dbReference type="PANTHER" id="PTHR10338:SF108">
    <property type="entry name" value="INTER-ALPHA-TRYPSIN INHIBITOR HEAVY CHAIN H4-LIKE PROTEIN"/>
    <property type="match status" value="1"/>
</dbReference>
<dbReference type="AlphaFoldDB" id="A0A645BP46"/>
<protein>
    <recommendedName>
        <fullName evidence="1">VWFA domain-containing protein</fullName>
    </recommendedName>
</protein>
<sequence>MDEDQLFYALLEIECLKQPEEIKETKAHVCLVIDRSTSMKGKRIDMVKANVTRLLDKLNETDLISIVTFSDDAEVLLPPTHPTRKDFIENKINSIEVSGATEMRQGLGTAIDLLWSGNETAFSQQLILLTDGHTYGDEQTCLDLARKASERGIVISGMGFGNAWNDQFLERLTSMTGGSAQFVSSKEDLSRFLERIFSTINLVYARKMTIKLGHSTKSEIKTFFRLDPSVVQFPIEEKEIAIGDLYHGKKSLYLFEFIIHPLLRSDHWVDLVSGLIEMELASEGPQKARIHPRLQVAVRDEDVTSRPPDEIVRAISRLNMFLMQERSREDVKIGNYIKATQRLNYLGTKLISEGEIQLAHRVFSESESIQKTHSFSIDGEKEIKYGTKMLLASKNP</sequence>
<dbReference type="SMART" id="SM00327">
    <property type="entry name" value="VWA"/>
    <property type="match status" value="1"/>
</dbReference>
<dbReference type="InterPro" id="IPR002035">
    <property type="entry name" value="VWF_A"/>
</dbReference>
<dbReference type="InterPro" id="IPR036465">
    <property type="entry name" value="vWFA_dom_sf"/>
</dbReference>